<dbReference type="PANTHER" id="PTHR43685">
    <property type="entry name" value="GLYCOSYLTRANSFERASE"/>
    <property type="match status" value="1"/>
</dbReference>
<dbReference type="InterPro" id="IPR001173">
    <property type="entry name" value="Glyco_trans_2-like"/>
</dbReference>
<accession>A0A172X0M9</accession>
<gene>
    <name evidence="2" type="primary">wfgD</name>
</gene>
<dbReference type="AlphaFoldDB" id="A0A172X0M9"/>
<keyword evidence="2" id="KW-0808">Transferase</keyword>
<dbReference type="Gene3D" id="3.90.550.10">
    <property type="entry name" value="Spore Coat Polysaccharide Biosynthesis Protein SpsA, Chain A"/>
    <property type="match status" value="1"/>
</dbReference>
<keyword evidence="2" id="KW-0328">Glycosyltransferase</keyword>
<evidence type="ECO:0000259" key="1">
    <source>
        <dbReference type="Pfam" id="PF00535"/>
    </source>
</evidence>
<dbReference type="GO" id="GO:0016757">
    <property type="term" value="F:glycosyltransferase activity"/>
    <property type="evidence" value="ECO:0007669"/>
    <property type="project" value="UniProtKB-KW"/>
</dbReference>
<name>A0A172X0M9_HAFAL</name>
<dbReference type="InterPro" id="IPR050834">
    <property type="entry name" value="Glycosyltransf_2"/>
</dbReference>
<dbReference type="EMBL" id="KX117096">
    <property type="protein sequence ID" value="ANF30187.1"/>
    <property type="molecule type" value="Genomic_DNA"/>
</dbReference>
<dbReference type="PANTHER" id="PTHR43685:SF2">
    <property type="entry name" value="GLYCOSYLTRANSFERASE 2-LIKE DOMAIN-CONTAINING PROTEIN"/>
    <property type="match status" value="1"/>
</dbReference>
<dbReference type="CDD" id="cd00761">
    <property type="entry name" value="Glyco_tranf_GTA_type"/>
    <property type="match status" value="1"/>
</dbReference>
<protein>
    <submittedName>
        <fullName evidence="2">UDP-glc:alpha-D-glcNac-diphosphoundecaprenol beta-1,3-glucosyltransferase WfgD</fullName>
        <ecNumber evidence="2">2.4.1.305</ecNumber>
    </submittedName>
</protein>
<dbReference type="SUPFAM" id="SSF53448">
    <property type="entry name" value="Nucleotide-diphospho-sugar transferases"/>
    <property type="match status" value="1"/>
</dbReference>
<proteinExistence type="predicted"/>
<dbReference type="InterPro" id="IPR029044">
    <property type="entry name" value="Nucleotide-diphossugar_trans"/>
</dbReference>
<evidence type="ECO:0000313" key="2">
    <source>
        <dbReference type="EMBL" id="ANF30187.1"/>
    </source>
</evidence>
<organism evidence="2">
    <name type="scientific">Hafnia alvei</name>
    <dbReference type="NCBI Taxonomy" id="569"/>
    <lineage>
        <taxon>Bacteria</taxon>
        <taxon>Pseudomonadati</taxon>
        <taxon>Pseudomonadota</taxon>
        <taxon>Gammaproteobacteria</taxon>
        <taxon>Enterobacterales</taxon>
        <taxon>Hafniaceae</taxon>
        <taxon>Hafnia</taxon>
    </lineage>
</organism>
<feature type="domain" description="Glycosyltransferase 2-like" evidence="1">
    <location>
        <begin position="9"/>
        <end position="130"/>
    </location>
</feature>
<sequence length="290" mass="33148">MESVKVNISVIITTKNRESLLLQALESIYKQTVRVDEIIVIDDGSCRPTNVLGDVKYIHNKISLGTAAARNLGMSLARGDILFFLDDDDIWLSEHVASHCEIFCENENIGLCVSMKNIFFSDDKKILRTTGPVKQKNIFSSNFIGGPSSVSIRKKFAVELGGFQPQLKAMEDYEYWIRFCLKYSSDSIAILNAPTIMYRVSANKNSNVSHHVSNHISAANYICKEFIDQCSREDYEKLALYLDFTVAKTIHRISYYKMILFLFNCKKIDRRFLKLLIPYKILNLFGIYSS</sequence>
<reference evidence="2" key="1">
    <citation type="journal article" date="2016" name="PLoS ONE">
        <title>Genetic Diversity of O-Antigens in Hafnia alvei and the Development of a Suspension Array for Serotype Detection.</title>
        <authorList>
            <person name="Duan Z."/>
            <person name="Niedziela T."/>
            <person name="Lugowski C."/>
            <person name="Cao B."/>
            <person name="Wang T."/>
            <person name="Xu L."/>
            <person name="Yang B."/>
            <person name="Liu B."/>
            <person name="Wang L."/>
        </authorList>
    </citation>
    <scope>NUCLEOTIDE SEQUENCE</scope>
    <source>
        <strain evidence="2">PCM1223</strain>
    </source>
</reference>
<dbReference type="Pfam" id="PF00535">
    <property type="entry name" value="Glycos_transf_2"/>
    <property type="match status" value="1"/>
</dbReference>
<dbReference type="EC" id="2.4.1.305" evidence="2"/>